<protein>
    <recommendedName>
        <fullName evidence="5">DUF4848 domain-containing protein</fullName>
    </recommendedName>
</protein>
<organism evidence="2 3">
    <name type="scientific">Parabacteroides acidifaciens</name>
    <dbReference type="NCBI Taxonomy" id="2290935"/>
    <lineage>
        <taxon>Bacteria</taxon>
        <taxon>Pseudomonadati</taxon>
        <taxon>Bacteroidota</taxon>
        <taxon>Bacteroidia</taxon>
        <taxon>Bacteroidales</taxon>
        <taxon>Tannerellaceae</taxon>
        <taxon>Parabacteroides</taxon>
    </lineage>
</organism>
<gene>
    <name evidence="2" type="ORF">DWU89_04200</name>
    <name evidence="1" type="ORF">H8784_04140</name>
</gene>
<keyword evidence="4" id="KW-1185">Reference proteome</keyword>
<reference evidence="2 3" key="1">
    <citation type="submission" date="2018-07" db="EMBL/GenBank/DDBJ databases">
        <title>Parabacteroides acidifaciens nov. sp., isolated from human feces.</title>
        <authorList>
            <person name="Wang Y.J."/>
        </authorList>
    </citation>
    <scope>NUCLEOTIDE SEQUENCE [LARGE SCALE GENOMIC DNA]</scope>
    <source>
        <strain evidence="2 3">426-9</strain>
    </source>
</reference>
<proteinExistence type="predicted"/>
<dbReference type="EMBL" id="JACRTI010000006">
    <property type="protein sequence ID" value="MBC8600908.1"/>
    <property type="molecule type" value="Genomic_DNA"/>
</dbReference>
<evidence type="ECO:0000313" key="4">
    <source>
        <dbReference type="Proteomes" id="UP000629596"/>
    </source>
</evidence>
<dbReference type="RefSeq" id="WP_115498428.1">
    <property type="nucleotide sequence ID" value="NZ_JACRTI010000006.1"/>
</dbReference>
<name>A0A3D8HHH9_9BACT</name>
<dbReference type="AlphaFoldDB" id="A0A3D8HHH9"/>
<dbReference type="PROSITE" id="PS51257">
    <property type="entry name" value="PROKAR_LIPOPROTEIN"/>
    <property type="match status" value="1"/>
</dbReference>
<reference evidence="1 4" key="2">
    <citation type="submission" date="2020-08" db="EMBL/GenBank/DDBJ databases">
        <title>Genome public.</title>
        <authorList>
            <person name="Liu C."/>
            <person name="Sun Q."/>
        </authorList>
    </citation>
    <scope>NUCLEOTIDE SEQUENCE [LARGE SCALE GENOMIC DNA]</scope>
    <source>
        <strain evidence="1 4">426_9</strain>
    </source>
</reference>
<evidence type="ECO:0008006" key="5">
    <source>
        <dbReference type="Google" id="ProtNLM"/>
    </source>
</evidence>
<sequence length="360" mass="41853">MKVNSLFIWICLFAYLLVSCEKDSIVPETVDVVKTKSFLPLNVPYLIEEDGALNFRSIDDYYSLSDSLVKLSDDEYKNWEEKNNFKSYRTYVQNIIDNLEYMEVNSYDDIIAQNSEYVYKDKYGFISPIIEAHVYQCVANKKRYFYVNSIKHTVNRDYISVEYPSKSKDDEIIDYSLRSRTRNTVEYPAIEYRNGNSLYKLFTWFKIYKNVVAGSTSKEEKVCMDISVRPRVYGQLVGWKDYNDDCMVEELTIHLKGLGATIYFDENGRITFGNDQMMYLQTVTSSKKTSLFTSTYILTGSSLSSSVPERIEDPICVHYRARTGNTGKYGGAYNTYHPYPGMDPNTCGHRIVTEYQHVVY</sequence>
<comment type="caution">
    <text evidence="2">The sequence shown here is derived from an EMBL/GenBank/DDBJ whole genome shotgun (WGS) entry which is preliminary data.</text>
</comment>
<dbReference type="Proteomes" id="UP000256321">
    <property type="component" value="Unassembled WGS sequence"/>
</dbReference>
<evidence type="ECO:0000313" key="1">
    <source>
        <dbReference type="EMBL" id="MBC8600908.1"/>
    </source>
</evidence>
<dbReference type="Proteomes" id="UP000629596">
    <property type="component" value="Unassembled WGS sequence"/>
</dbReference>
<evidence type="ECO:0000313" key="3">
    <source>
        <dbReference type="Proteomes" id="UP000256321"/>
    </source>
</evidence>
<dbReference type="EMBL" id="QREV01000006">
    <property type="protein sequence ID" value="RDU50391.1"/>
    <property type="molecule type" value="Genomic_DNA"/>
</dbReference>
<accession>A0A3D8HHH9</accession>
<evidence type="ECO:0000313" key="2">
    <source>
        <dbReference type="EMBL" id="RDU50391.1"/>
    </source>
</evidence>